<name>A0A8S3ZNE3_9EUPU</name>
<dbReference type="EMBL" id="CAJHNH020003246">
    <property type="protein sequence ID" value="CAG5128876.1"/>
    <property type="molecule type" value="Genomic_DNA"/>
</dbReference>
<dbReference type="InterPro" id="IPR057980">
    <property type="entry name" value="TPR_INTS8"/>
</dbReference>
<sequence length="739" mass="83652">MTEVHIPKGQAVTPASLPSIAWYEFLLNEKLLKEHLSQENPDPTPCQLIIQFLQQAEVEMAAVIQAANEKKVPGLPGAVSIPLNKVEEEPKPIEPTKKVKALRLLAVKVGCYLRWNLAAMEKGVPIPILQALLIQLLQICVPTVIDNIHNPDLEVSSLSDLGLFVVHLFHRWCVRSVVRDSFPTKPVKQAFVPVPGQLDPNIVMAQATDTIIRKFKEELPASMIFLENCLLALETDHGSASMPTADCFGMPGEESEPQLLWNNTSNVSAEEITSQICFDLGALYFFKGDYRKAFEKFRVCKQLKSQLTEAVYCWVDENRLRGYLTSCSCLLGVSADVKTPSLFDRAELARKKEFQGIVEILCEDNLSQELDMSYRGNLQDELLRRRMLDLHVSVYLCNVVRAVTEGKPLVSPILEIVKNADSSRLEFLTELLSRGLKNLSESQKSHLKCFILHLIELLPAGSAFSQKVLSSDLVSHFNRAEVEELATDDVDSNNQYLLDVGMEDATAMTNFPSTRESSYNVSDVEGQLLTVYDPRLIKDILLELYDNRGLNAMQIISLNDKWKVPKELKQLLESNNTDKLREFDKIYLYVLIAKARHCMDLRIYERARQLLRMVESILSDVSFVAARQSSWQVLLMELNQFDFKHVVSDGQNLPSLILQCKQCLTVIRLGQVLSWWSTACAFLCNMAEWQYLSDLTNTADGFIELSRLLAGLVRDIQLKKNVRKQARDLWDAVLTIYQP</sequence>
<dbReference type="PANTHER" id="PTHR13350">
    <property type="entry name" value="INTEGRATOR COMPLEX SUBUNIT 8"/>
    <property type="match status" value="1"/>
</dbReference>
<reference evidence="7" key="1">
    <citation type="submission" date="2021-04" db="EMBL/GenBank/DDBJ databases">
        <authorList>
            <consortium name="Molecular Ecology Group"/>
        </authorList>
    </citation>
    <scope>NUCLEOTIDE SEQUENCE</scope>
</reference>
<evidence type="ECO:0000313" key="8">
    <source>
        <dbReference type="Proteomes" id="UP000678393"/>
    </source>
</evidence>
<feature type="domain" description="INTS8 TPR repeats" evidence="6">
    <location>
        <begin position="519"/>
        <end position="738"/>
    </location>
</feature>
<dbReference type="GO" id="GO:0005694">
    <property type="term" value="C:chromosome"/>
    <property type="evidence" value="ECO:0007669"/>
    <property type="project" value="UniProtKB-SubCell"/>
</dbReference>
<evidence type="ECO:0000256" key="4">
    <source>
        <dbReference type="ARBA" id="ARBA00022454"/>
    </source>
</evidence>
<dbReference type="GO" id="GO:0032039">
    <property type="term" value="C:integrator complex"/>
    <property type="evidence" value="ECO:0007669"/>
    <property type="project" value="TreeGrafter"/>
</dbReference>
<evidence type="ECO:0000313" key="7">
    <source>
        <dbReference type="EMBL" id="CAG5128876.1"/>
    </source>
</evidence>
<evidence type="ECO:0000259" key="6">
    <source>
        <dbReference type="Pfam" id="PF25756"/>
    </source>
</evidence>
<keyword evidence="8" id="KW-1185">Reference proteome</keyword>
<dbReference type="Proteomes" id="UP000678393">
    <property type="component" value="Unassembled WGS sequence"/>
</dbReference>
<organism evidence="7 8">
    <name type="scientific">Candidula unifasciata</name>
    <dbReference type="NCBI Taxonomy" id="100452"/>
    <lineage>
        <taxon>Eukaryota</taxon>
        <taxon>Metazoa</taxon>
        <taxon>Spiralia</taxon>
        <taxon>Lophotrochozoa</taxon>
        <taxon>Mollusca</taxon>
        <taxon>Gastropoda</taxon>
        <taxon>Heterobranchia</taxon>
        <taxon>Euthyneura</taxon>
        <taxon>Panpulmonata</taxon>
        <taxon>Eupulmonata</taxon>
        <taxon>Stylommatophora</taxon>
        <taxon>Helicina</taxon>
        <taxon>Helicoidea</taxon>
        <taxon>Geomitridae</taxon>
        <taxon>Candidula</taxon>
    </lineage>
</organism>
<keyword evidence="4" id="KW-0158">Chromosome</keyword>
<dbReference type="AlphaFoldDB" id="A0A8S3ZNE3"/>
<comment type="similarity">
    <text evidence="3">Belongs to the Integrator subunit 8 family.</text>
</comment>
<evidence type="ECO:0000256" key="3">
    <source>
        <dbReference type="ARBA" id="ARBA00007147"/>
    </source>
</evidence>
<feature type="non-terminal residue" evidence="7">
    <location>
        <position position="739"/>
    </location>
</feature>
<proteinExistence type="inferred from homology"/>
<accession>A0A8S3ZNE3</accession>
<dbReference type="OrthoDB" id="64340at2759"/>
<evidence type="ECO:0000256" key="2">
    <source>
        <dbReference type="ARBA" id="ARBA00004286"/>
    </source>
</evidence>
<keyword evidence="5" id="KW-0539">Nucleus</keyword>
<dbReference type="Pfam" id="PF25756">
    <property type="entry name" value="TPR_INTS8"/>
    <property type="match status" value="1"/>
</dbReference>
<dbReference type="PANTHER" id="PTHR13350:SF1">
    <property type="entry name" value="INTEGRATOR COMPLEX SUBUNIT 8"/>
    <property type="match status" value="1"/>
</dbReference>
<evidence type="ECO:0000256" key="5">
    <source>
        <dbReference type="ARBA" id="ARBA00023242"/>
    </source>
</evidence>
<protein>
    <recommendedName>
        <fullName evidence="6">INTS8 TPR repeats domain-containing protein</fullName>
    </recommendedName>
</protein>
<dbReference type="GO" id="GO:0034472">
    <property type="term" value="P:snRNA 3'-end processing"/>
    <property type="evidence" value="ECO:0007669"/>
    <property type="project" value="InterPro"/>
</dbReference>
<gene>
    <name evidence="7" type="ORF">CUNI_LOCUS14434</name>
</gene>
<comment type="caution">
    <text evidence="7">The sequence shown here is derived from an EMBL/GenBank/DDBJ whole genome shotgun (WGS) entry which is preliminary data.</text>
</comment>
<evidence type="ECO:0000256" key="1">
    <source>
        <dbReference type="ARBA" id="ARBA00004123"/>
    </source>
</evidence>
<dbReference type="InterPro" id="IPR038751">
    <property type="entry name" value="INTS8"/>
</dbReference>
<comment type="subcellular location">
    <subcellularLocation>
        <location evidence="2">Chromosome</location>
    </subcellularLocation>
    <subcellularLocation>
        <location evidence="1">Nucleus</location>
    </subcellularLocation>
</comment>